<name>A0A2P5CXL1_PARAD</name>
<dbReference type="AlphaFoldDB" id="A0A2P5CXL1"/>
<organism evidence="1 2">
    <name type="scientific">Parasponia andersonii</name>
    <name type="common">Sponia andersonii</name>
    <dbReference type="NCBI Taxonomy" id="3476"/>
    <lineage>
        <taxon>Eukaryota</taxon>
        <taxon>Viridiplantae</taxon>
        <taxon>Streptophyta</taxon>
        <taxon>Embryophyta</taxon>
        <taxon>Tracheophyta</taxon>
        <taxon>Spermatophyta</taxon>
        <taxon>Magnoliopsida</taxon>
        <taxon>eudicotyledons</taxon>
        <taxon>Gunneridae</taxon>
        <taxon>Pentapetalae</taxon>
        <taxon>rosids</taxon>
        <taxon>fabids</taxon>
        <taxon>Rosales</taxon>
        <taxon>Cannabaceae</taxon>
        <taxon>Parasponia</taxon>
    </lineage>
</organism>
<comment type="caution">
    <text evidence="1">The sequence shown here is derived from an EMBL/GenBank/DDBJ whole genome shotgun (WGS) entry which is preliminary data.</text>
</comment>
<protein>
    <submittedName>
        <fullName evidence="1">Uncharacterized protein</fullName>
    </submittedName>
</protein>
<dbReference type="EMBL" id="JXTB01000085">
    <property type="protein sequence ID" value="PON65761.1"/>
    <property type="molecule type" value="Genomic_DNA"/>
</dbReference>
<reference evidence="2" key="1">
    <citation type="submission" date="2016-06" db="EMBL/GenBank/DDBJ databases">
        <title>Parallel loss of symbiosis genes in relatives of nitrogen-fixing non-legume Parasponia.</title>
        <authorList>
            <person name="Van Velzen R."/>
            <person name="Holmer R."/>
            <person name="Bu F."/>
            <person name="Rutten L."/>
            <person name="Van Zeijl A."/>
            <person name="Liu W."/>
            <person name="Santuari L."/>
            <person name="Cao Q."/>
            <person name="Sharma T."/>
            <person name="Shen D."/>
            <person name="Roswanjaya Y."/>
            <person name="Wardhani T."/>
            <person name="Kalhor M.S."/>
            <person name="Jansen J."/>
            <person name="Van den Hoogen J."/>
            <person name="Gungor B."/>
            <person name="Hartog M."/>
            <person name="Hontelez J."/>
            <person name="Verver J."/>
            <person name="Yang W.-C."/>
            <person name="Schijlen E."/>
            <person name="Repin R."/>
            <person name="Schilthuizen M."/>
            <person name="Schranz E."/>
            <person name="Heidstra R."/>
            <person name="Miyata K."/>
            <person name="Fedorova E."/>
            <person name="Kohlen W."/>
            <person name="Bisseling T."/>
            <person name="Smit S."/>
            <person name="Geurts R."/>
        </authorList>
    </citation>
    <scope>NUCLEOTIDE SEQUENCE [LARGE SCALE GENOMIC DNA]</scope>
    <source>
        <strain evidence="2">cv. WU1-14</strain>
    </source>
</reference>
<evidence type="ECO:0000313" key="1">
    <source>
        <dbReference type="EMBL" id="PON65761.1"/>
    </source>
</evidence>
<accession>A0A2P5CXL1</accession>
<proteinExistence type="predicted"/>
<sequence>MASKDKKPRKKFATNRGEKAEAIQNCELLRQRCHGSKLKTSSFVFMNYDDETKCEASGLS</sequence>
<dbReference type="Proteomes" id="UP000237105">
    <property type="component" value="Unassembled WGS sequence"/>
</dbReference>
<evidence type="ECO:0000313" key="2">
    <source>
        <dbReference type="Proteomes" id="UP000237105"/>
    </source>
</evidence>
<gene>
    <name evidence="1" type="ORF">PanWU01x14_115040</name>
</gene>
<keyword evidence="2" id="KW-1185">Reference proteome</keyword>